<evidence type="ECO:0000259" key="3">
    <source>
        <dbReference type="Pfam" id="PF24883"/>
    </source>
</evidence>
<evidence type="ECO:0000259" key="2">
    <source>
        <dbReference type="Pfam" id="PF22939"/>
    </source>
</evidence>
<feature type="domain" description="Nephrocystin 3-like N-terminal" evidence="3">
    <location>
        <begin position="133"/>
        <end position="229"/>
    </location>
</feature>
<dbReference type="GO" id="GO:0009116">
    <property type="term" value="P:nucleoside metabolic process"/>
    <property type="evidence" value="ECO:0007669"/>
    <property type="project" value="InterPro"/>
</dbReference>
<gene>
    <name evidence="4" type="ORF">ATEIFO6365_0001027900</name>
</gene>
<dbReference type="Pfam" id="PF00023">
    <property type="entry name" value="Ank"/>
    <property type="match status" value="1"/>
</dbReference>
<dbReference type="PANTHER" id="PTHR10039:SF15">
    <property type="entry name" value="NACHT DOMAIN-CONTAINING PROTEIN"/>
    <property type="match status" value="1"/>
</dbReference>
<keyword evidence="1" id="KW-0677">Repeat</keyword>
<dbReference type="Pfam" id="PF24883">
    <property type="entry name" value="NPHP3_N"/>
    <property type="match status" value="1"/>
</dbReference>
<dbReference type="PROSITE" id="PS50088">
    <property type="entry name" value="ANK_REPEAT"/>
    <property type="match status" value="1"/>
</dbReference>
<evidence type="ECO:0000313" key="4">
    <source>
        <dbReference type="EMBL" id="GFF12056.1"/>
    </source>
</evidence>
<dbReference type="PANTHER" id="PTHR10039">
    <property type="entry name" value="AMELOGENIN"/>
    <property type="match status" value="1"/>
</dbReference>
<comment type="caution">
    <text evidence="4">The sequence shown here is derived from an EMBL/GenBank/DDBJ whole genome shotgun (WGS) entry which is preliminary data.</text>
</comment>
<dbReference type="Proteomes" id="UP000452235">
    <property type="component" value="Unassembled WGS sequence"/>
</dbReference>
<dbReference type="GO" id="GO:0003824">
    <property type="term" value="F:catalytic activity"/>
    <property type="evidence" value="ECO:0007669"/>
    <property type="project" value="InterPro"/>
</dbReference>
<sequence length="737" mass="83297">MRDSKTRDALREKHGMLCFEMEAAGLMSSFPCLIIRGISDYSDSHKADGWQDYAAAAASAFTKELLQTIPTFDIQQTPTAANSMESSISRLSNSVATSDLSSQNMNASNRRQFQIGWRLPSETSNTMTYKLSGLQTSDAMLRSILRQIIHLSSIPDPIKSLYSLCGAESRSPTLMEIENIMALVISSHERPVYIIVDALDECPLSHLSDFLGVLWYLQKAGAQILLTSRPLERITRELRQAQEVSKVNIRAERTDVAAFIQQQPELANITTITHGRINTEQIIATIHSAAGGMFLLVRLYVNLLTCKCSVGEIEEELENIARHRSTDPIRDAYKKTMDMIELYNQQHWVHQILSWVFHARRPLMLDELRCALAIQNQKDNYRTVNYDYAPNNIEEVISLCAGLVVVNHGSRAVEFVHHTTQQYLETYQTQHPWLHESAADIVQSCFKMLSLGVFDTTQAPQRLDADEIVLSHPFLEYAAHYWPDHVRAIQTNAAVQNAARKFLLNPRLTSFADHIYRRRDYEYLSLCKYRYRQSHVPQTHGLHLIARHDLLNLVGSLRHVPECRRVMNCPDCYRRTPLLEAVYNNHATMTEVLLSMGGIDLDFTDLGGRTALLTAAQQGEARIVRALVLAGADLNMADSGGMTALMLCAMKDDVSIIEILLKSRAVDCDRQNRLGGGTALIYAVERRHARTVRLLLTVGRANPRLKDSEGKTAWDYAAQCEDVEMMRMLERAERYAA</sequence>
<evidence type="ECO:0000256" key="1">
    <source>
        <dbReference type="ARBA" id="ARBA00022737"/>
    </source>
</evidence>
<dbReference type="PROSITE" id="PS50297">
    <property type="entry name" value="ANK_REP_REGION"/>
    <property type="match status" value="1"/>
</dbReference>
<accession>A0A5M3YPF4</accession>
<dbReference type="Gene3D" id="3.40.50.1580">
    <property type="entry name" value="Nucleoside phosphorylase domain"/>
    <property type="match status" value="1"/>
</dbReference>
<dbReference type="InterPro" id="IPR056884">
    <property type="entry name" value="NPHP3-like_N"/>
</dbReference>
<dbReference type="InterPro" id="IPR054471">
    <property type="entry name" value="GPIID_WHD"/>
</dbReference>
<protein>
    <submittedName>
        <fullName evidence="4">Uncharacterized protein</fullName>
    </submittedName>
</protein>
<dbReference type="OrthoDB" id="195446at2759"/>
<dbReference type="InterPro" id="IPR036770">
    <property type="entry name" value="Ankyrin_rpt-contain_sf"/>
</dbReference>
<name>A0A5M3YPF4_ASPTE</name>
<dbReference type="Pfam" id="PF22939">
    <property type="entry name" value="WHD_GPIID"/>
    <property type="match status" value="1"/>
</dbReference>
<dbReference type="InterPro" id="IPR002110">
    <property type="entry name" value="Ankyrin_rpt"/>
</dbReference>
<dbReference type="SUPFAM" id="SSF53167">
    <property type="entry name" value="Purine and uridine phosphorylases"/>
    <property type="match status" value="1"/>
</dbReference>
<reference evidence="4 5" key="1">
    <citation type="submission" date="2020-01" db="EMBL/GenBank/DDBJ databases">
        <title>Aspergillus terreus IFO 6365 whole genome shotgun sequence.</title>
        <authorList>
            <person name="Kanamasa S."/>
            <person name="Takahashi H."/>
        </authorList>
    </citation>
    <scope>NUCLEOTIDE SEQUENCE [LARGE SCALE GENOMIC DNA]</scope>
    <source>
        <strain evidence="4 5">IFO 6365</strain>
    </source>
</reference>
<dbReference type="SMART" id="SM00248">
    <property type="entry name" value="ANK"/>
    <property type="match status" value="4"/>
</dbReference>
<keyword evidence="5" id="KW-1185">Reference proteome</keyword>
<evidence type="ECO:0000313" key="5">
    <source>
        <dbReference type="Proteomes" id="UP000452235"/>
    </source>
</evidence>
<dbReference type="EMBL" id="BLJY01000001">
    <property type="protein sequence ID" value="GFF12056.1"/>
    <property type="molecule type" value="Genomic_DNA"/>
</dbReference>
<dbReference type="Gene3D" id="1.25.40.20">
    <property type="entry name" value="Ankyrin repeat-containing domain"/>
    <property type="match status" value="2"/>
</dbReference>
<proteinExistence type="predicted"/>
<feature type="domain" description="GPI inositol-deacylase winged helix" evidence="2">
    <location>
        <begin position="345"/>
        <end position="425"/>
    </location>
</feature>
<dbReference type="Pfam" id="PF12796">
    <property type="entry name" value="Ank_2"/>
    <property type="match status" value="1"/>
</dbReference>
<dbReference type="VEuPathDB" id="FungiDB:ATEG_00204"/>
<dbReference type="SUPFAM" id="SSF48403">
    <property type="entry name" value="Ankyrin repeat"/>
    <property type="match status" value="1"/>
</dbReference>
<dbReference type="AlphaFoldDB" id="A0A5M3YPF4"/>
<dbReference type="InterPro" id="IPR035994">
    <property type="entry name" value="Nucleoside_phosphorylase_sf"/>
</dbReference>
<organism evidence="4 5">
    <name type="scientific">Aspergillus terreus</name>
    <dbReference type="NCBI Taxonomy" id="33178"/>
    <lineage>
        <taxon>Eukaryota</taxon>
        <taxon>Fungi</taxon>
        <taxon>Dikarya</taxon>
        <taxon>Ascomycota</taxon>
        <taxon>Pezizomycotina</taxon>
        <taxon>Eurotiomycetes</taxon>
        <taxon>Eurotiomycetidae</taxon>
        <taxon>Eurotiales</taxon>
        <taxon>Aspergillaceae</taxon>
        <taxon>Aspergillus</taxon>
        <taxon>Aspergillus subgen. Circumdati</taxon>
    </lineage>
</organism>